<evidence type="ECO:0000313" key="2">
    <source>
        <dbReference type="EMBL" id="HEE18454.1"/>
    </source>
</evidence>
<gene>
    <name evidence="2" type="ORF">ENP62_02750</name>
    <name evidence="1" type="ORF">ENP94_00535</name>
    <name evidence="3" type="ORF">ENS16_04860</name>
</gene>
<protein>
    <recommendedName>
        <fullName evidence="4">WD40 repeat domain-containing protein</fullName>
    </recommendedName>
</protein>
<sequence length="367" mass="40381">MKRLVLLLPWMLIFALCGRPPVVWQTWIDTGTDERCVKLLTTDENLIVVANQGRETTGRSVGLVQFLDQHGKSKRKLNFAEGSYNILKDAVLDHQKNLYLCGYTRLYDTTICLVIRVGNDGRTRWKKGLSLAKASWANGICPLKDGIAITGGISTAEGNQLFIAVLDSSGTTRWTRVYPFAEPAEGWKIKADPQSNLTVLGRFCSGPDIFLMRLKPDGDTLWTRRYDSGGNDEPGNIALDQFGNIITVGTARIGDSTRCVILEYTADGGAVRKVAYGENAQAEGSDITISPDGTVIICGTLLSPKLHQLLVFEYLPNASSIWERQLKLGTQTRGVSIATNGKLLVAADVVRQTKDIVLIQLDWQAKH</sequence>
<proteinExistence type="predicted"/>
<dbReference type="AlphaFoldDB" id="A0A7C2AP95"/>
<evidence type="ECO:0000313" key="1">
    <source>
        <dbReference type="EMBL" id="HEA86481.1"/>
    </source>
</evidence>
<organism evidence="2">
    <name type="scientific">candidate division WOR-3 bacterium</name>
    <dbReference type="NCBI Taxonomy" id="2052148"/>
    <lineage>
        <taxon>Bacteria</taxon>
        <taxon>Bacteria division WOR-3</taxon>
    </lineage>
</organism>
<name>A0A7C2AP95_UNCW3</name>
<dbReference type="PANTHER" id="PTHR42754">
    <property type="entry name" value="ENDOGLUCANASE"/>
    <property type="match status" value="1"/>
</dbReference>
<comment type="caution">
    <text evidence="2">The sequence shown here is derived from an EMBL/GenBank/DDBJ whole genome shotgun (WGS) entry which is preliminary data.</text>
</comment>
<dbReference type="InterPro" id="IPR011042">
    <property type="entry name" value="6-blade_b-propeller_TolB-like"/>
</dbReference>
<dbReference type="EMBL" id="DSTU01000006">
    <property type="protein sequence ID" value="HFJ54003.1"/>
    <property type="molecule type" value="Genomic_DNA"/>
</dbReference>
<evidence type="ECO:0008006" key="4">
    <source>
        <dbReference type="Google" id="ProtNLM"/>
    </source>
</evidence>
<reference evidence="2" key="1">
    <citation type="journal article" date="2020" name="mSystems">
        <title>Genome- and Community-Level Interaction Insights into Carbon Utilization and Element Cycling Functions of Hydrothermarchaeota in Hydrothermal Sediment.</title>
        <authorList>
            <person name="Zhou Z."/>
            <person name="Liu Y."/>
            <person name="Xu W."/>
            <person name="Pan J."/>
            <person name="Luo Z.H."/>
            <person name="Li M."/>
        </authorList>
    </citation>
    <scope>NUCLEOTIDE SEQUENCE [LARGE SCALE GENOMIC DNA]</scope>
    <source>
        <strain evidence="2">SpSt-236</strain>
        <strain evidence="1">SpSt-265</strain>
        <strain evidence="3">SpSt-465</strain>
    </source>
</reference>
<accession>A0A7C2AP95</accession>
<dbReference type="EMBL" id="DSLG01000002">
    <property type="protein sequence ID" value="HEA86481.1"/>
    <property type="molecule type" value="Genomic_DNA"/>
</dbReference>
<evidence type="ECO:0000313" key="3">
    <source>
        <dbReference type="EMBL" id="HFJ54003.1"/>
    </source>
</evidence>
<dbReference type="PANTHER" id="PTHR42754:SF1">
    <property type="entry name" value="LIPOPROTEIN"/>
    <property type="match status" value="1"/>
</dbReference>
<dbReference type="Gene3D" id="2.120.10.30">
    <property type="entry name" value="TolB, C-terminal domain"/>
    <property type="match status" value="1"/>
</dbReference>
<dbReference type="EMBL" id="DSKA01000202">
    <property type="protein sequence ID" value="HEE18454.1"/>
    <property type="molecule type" value="Genomic_DNA"/>
</dbReference>
<dbReference type="SUPFAM" id="SSF101898">
    <property type="entry name" value="NHL repeat"/>
    <property type="match status" value="1"/>
</dbReference>